<dbReference type="AlphaFoldDB" id="A0AAV4IQ64"/>
<dbReference type="EMBL" id="BMAT01006418">
    <property type="protein sequence ID" value="GFS12467.1"/>
    <property type="molecule type" value="Genomic_DNA"/>
</dbReference>
<reference evidence="1 2" key="1">
    <citation type="journal article" date="2021" name="Elife">
        <title>Chloroplast acquisition without the gene transfer in kleptoplastic sea slugs, Plakobranchus ocellatus.</title>
        <authorList>
            <person name="Maeda T."/>
            <person name="Takahashi S."/>
            <person name="Yoshida T."/>
            <person name="Shimamura S."/>
            <person name="Takaki Y."/>
            <person name="Nagai Y."/>
            <person name="Toyoda A."/>
            <person name="Suzuki Y."/>
            <person name="Arimoto A."/>
            <person name="Ishii H."/>
            <person name="Satoh N."/>
            <person name="Nishiyama T."/>
            <person name="Hasebe M."/>
            <person name="Maruyama T."/>
            <person name="Minagawa J."/>
            <person name="Obokata J."/>
            <person name="Shigenobu S."/>
        </authorList>
    </citation>
    <scope>NUCLEOTIDE SEQUENCE [LARGE SCALE GENOMIC DNA]</scope>
</reference>
<proteinExistence type="predicted"/>
<sequence length="127" mass="14352">MHATHTQEQENVMPVSQVAYPVRKTPDPLSTGDFQKVLSQYITYTHDRTLYLHPFIWDALCESKNGSSIQSRSGVFRTGYDCVMRNDIKTSLTIGVSRDAIGWAIDCYSNGLYGCSPLFTSLKTRHK</sequence>
<name>A0AAV4IQ64_9GAST</name>
<accession>A0AAV4IQ64</accession>
<comment type="caution">
    <text evidence="1">The sequence shown here is derived from an EMBL/GenBank/DDBJ whole genome shotgun (WGS) entry which is preliminary data.</text>
</comment>
<gene>
    <name evidence="1" type="ORF">ElyMa_003112400</name>
</gene>
<keyword evidence="2" id="KW-1185">Reference proteome</keyword>
<evidence type="ECO:0000313" key="1">
    <source>
        <dbReference type="EMBL" id="GFS12467.1"/>
    </source>
</evidence>
<protein>
    <submittedName>
        <fullName evidence="1">Uncharacterized protein</fullName>
    </submittedName>
</protein>
<organism evidence="1 2">
    <name type="scientific">Elysia marginata</name>
    <dbReference type="NCBI Taxonomy" id="1093978"/>
    <lineage>
        <taxon>Eukaryota</taxon>
        <taxon>Metazoa</taxon>
        <taxon>Spiralia</taxon>
        <taxon>Lophotrochozoa</taxon>
        <taxon>Mollusca</taxon>
        <taxon>Gastropoda</taxon>
        <taxon>Heterobranchia</taxon>
        <taxon>Euthyneura</taxon>
        <taxon>Panpulmonata</taxon>
        <taxon>Sacoglossa</taxon>
        <taxon>Placobranchoidea</taxon>
        <taxon>Plakobranchidae</taxon>
        <taxon>Elysia</taxon>
    </lineage>
</organism>
<evidence type="ECO:0000313" key="2">
    <source>
        <dbReference type="Proteomes" id="UP000762676"/>
    </source>
</evidence>
<dbReference type="Proteomes" id="UP000762676">
    <property type="component" value="Unassembled WGS sequence"/>
</dbReference>